<evidence type="ECO:0000313" key="3">
    <source>
        <dbReference type="Proteomes" id="UP001501222"/>
    </source>
</evidence>
<keyword evidence="1" id="KW-0472">Membrane</keyword>
<protein>
    <recommendedName>
        <fullName evidence="4">SPW repeat-containing protein</fullName>
    </recommendedName>
</protein>
<dbReference type="RefSeq" id="WP_344841750.1">
    <property type="nucleotide sequence ID" value="NZ_BAABAA010000004.1"/>
</dbReference>
<name>A0ABP6XA44_9ACTN</name>
<organism evidence="2 3">
    <name type="scientific">Kribbella ginsengisoli</name>
    <dbReference type="NCBI Taxonomy" id="363865"/>
    <lineage>
        <taxon>Bacteria</taxon>
        <taxon>Bacillati</taxon>
        <taxon>Actinomycetota</taxon>
        <taxon>Actinomycetes</taxon>
        <taxon>Propionibacteriales</taxon>
        <taxon>Kribbellaceae</taxon>
        <taxon>Kribbella</taxon>
    </lineage>
</organism>
<feature type="transmembrane region" description="Helical" evidence="1">
    <location>
        <begin position="102"/>
        <end position="120"/>
    </location>
</feature>
<feature type="transmembrane region" description="Helical" evidence="1">
    <location>
        <begin position="70"/>
        <end position="90"/>
    </location>
</feature>
<dbReference type="Proteomes" id="UP001501222">
    <property type="component" value="Unassembled WGS sequence"/>
</dbReference>
<evidence type="ECO:0000256" key="1">
    <source>
        <dbReference type="SAM" id="Phobius"/>
    </source>
</evidence>
<feature type="transmembrane region" description="Helical" evidence="1">
    <location>
        <begin position="15"/>
        <end position="33"/>
    </location>
</feature>
<keyword evidence="1" id="KW-1133">Transmembrane helix</keyword>
<keyword evidence="3" id="KW-1185">Reference proteome</keyword>
<gene>
    <name evidence="2" type="ORF">GCM10022235_35510</name>
</gene>
<feature type="transmembrane region" description="Helical" evidence="1">
    <location>
        <begin position="45"/>
        <end position="64"/>
    </location>
</feature>
<dbReference type="EMBL" id="BAABAA010000004">
    <property type="protein sequence ID" value="GAA3563915.1"/>
    <property type="molecule type" value="Genomic_DNA"/>
</dbReference>
<comment type="caution">
    <text evidence="2">The sequence shown here is derived from an EMBL/GenBank/DDBJ whole genome shotgun (WGS) entry which is preliminary data.</text>
</comment>
<evidence type="ECO:0000313" key="2">
    <source>
        <dbReference type="EMBL" id="GAA3563915.1"/>
    </source>
</evidence>
<evidence type="ECO:0008006" key="4">
    <source>
        <dbReference type="Google" id="ProtNLM"/>
    </source>
</evidence>
<accession>A0ABP6XA44</accession>
<reference evidence="3" key="1">
    <citation type="journal article" date="2019" name="Int. J. Syst. Evol. Microbiol.">
        <title>The Global Catalogue of Microorganisms (GCM) 10K type strain sequencing project: providing services to taxonomists for standard genome sequencing and annotation.</title>
        <authorList>
            <consortium name="The Broad Institute Genomics Platform"/>
            <consortium name="The Broad Institute Genome Sequencing Center for Infectious Disease"/>
            <person name="Wu L."/>
            <person name="Ma J."/>
        </authorList>
    </citation>
    <scope>NUCLEOTIDE SEQUENCE [LARGE SCALE GENOMIC DNA]</scope>
    <source>
        <strain evidence="3">JCM 16928</strain>
    </source>
</reference>
<keyword evidence="1" id="KW-0812">Transmembrane</keyword>
<sequence length="126" mass="13838">MSVLKEESADARRRTGWLIPAVASAVVANYWPSNADNPVQRSEQLWLGGLGLAGVAVGLLWQWFSPRALAPRLAFAAAAFVVLAILMLLPLGGDWTHDERQVYLGFGVISGLVLSHWWAWMHTADE</sequence>
<proteinExistence type="predicted"/>